<sequence length="121" mass="13713">MKRIAFIALVGCTLMTSCQNEQRQVVETPETVESLKNDVVTNFESALKAISKGGERYVGRDKLLNEEGIKILLPVATQLVLEKGMSETELQKLNKRDVIEKGLRVYQENIKIYRTKVKSNN</sequence>
<keyword evidence="2" id="KW-1185">Reference proteome</keyword>
<protein>
    <recommendedName>
        <fullName evidence="3">Lipoprotein</fullName>
    </recommendedName>
</protein>
<accession>A0ABS8A499</accession>
<comment type="caution">
    <text evidence="1">The sequence shown here is derived from an EMBL/GenBank/DDBJ whole genome shotgun (WGS) entry which is preliminary data.</text>
</comment>
<dbReference type="PROSITE" id="PS51257">
    <property type="entry name" value="PROKAR_LIPOPROTEIN"/>
    <property type="match status" value="1"/>
</dbReference>
<dbReference type="EMBL" id="JAERSE020000003">
    <property type="protein sequence ID" value="MCA6067546.1"/>
    <property type="molecule type" value="Genomic_DNA"/>
</dbReference>
<organism evidence="1 2">
    <name type="scientific">Chryseobacterium tagetis</name>
    <dbReference type="NCBI Taxonomy" id="2801334"/>
    <lineage>
        <taxon>Bacteria</taxon>
        <taxon>Pseudomonadati</taxon>
        <taxon>Bacteroidota</taxon>
        <taxon>Flavobacteriia</taxon>
        <taxon>Flavobacteriales</taxon>
        <taxon>Weeksellaceae</taxon>
        <taxon>Chryseobacterium group</taxon>
        <taxon>Chryseobacterium</taxon>
    </lineage>
</organism>
<name>A0ABS8A499_9FLAO</name>
<evidence type="ECO:0000313" key="2">
    <source>
        <dbReference type="Proteomes" id="UP000618240"/>
    </source>
</evidence>
<reference evidence="1 2" key="1">
    <citation type="submission" date="2021-09" db="EMBL/GenBank/DDBJ databases">
        <title>Genome sequencing and assembly of Chryseobacterium sp. RG1.</title>
        <authorList>
            <person name="Chhetri G."/>
        </authorList>
    </citation>
    <scope>NUCLEOTIDE SEQUENCE [LARGE SCALE GENOMIC DNA]</scope>
    <source>
        <strain evidence="1 2">RG1</strain>
    </source>
</reference>
<gene>
    <name evidence="1" type="ORF">JI747_010180</name>
</gene>
<evidence type="ECO:0000313" key="1">
    <source>
        <dbReference type="EMBL" id="MCA6067546.1"/>
    </source>
</evidence>
<proteinExistence type="predicted"/>
<dbReference type="Proteomes" id="UP000618240">
    <property type="component" value="Unassembled WGS sequence"/>
</dbReference>
<evidence type="ECO:0008006" key="3">
    <source>
        <dbReference type="Google" id="ProtNLM"/>
    </source>
</evidence>
<dbReference type="RefSeq" id="WP_225688330.1">
    <property type="nucleotide sequence ID" value="NZ_JAERSE020000003.1"/>
</dbReference>